<dbReference type="Proteomes" id="UP000010795">
    <property type="component" value="Chromosome"/>
</dbReference>
<organism evidence="1 2">
    <name type="scientific">Thermobacillus composti (strain DSM 18247 / JCM 13945 / KWC4)</name>
    <dbReference type="NCBI Taxonomy" id="717605"/>
    <lineage>
        <taxon>Bacteria</taxon>
        <taxon>Bacillati</taxon>
        <taxon>Bacillota</taxon>
        <taxon>Bacilli</taxon>
        <taxon>Bacillales</taxon>
        <taxon>Paenibacillaceae</taxon>
        <taxon>Thermobacillus</taxon>
    </lineage>
</organism>
<dbReference type="EMBL" id="CP003255">
    <property type="protein sequence ID" value="AGA57474.1"/>
    <property type="molecule type" value="Genomic_DNA"/>
</dbReference>
<evidence type="ECO:0000313" key="1">
    <source>
        <dbReference type="EMBL" id="AGA57474.1"/>
    </source>
</evidence>
<accession>L0ECX8</accession>
<evidence type="ECO:0000313" key="2">
    <source>
        <dbReference type="Proteomes" id="UP000010795"/>
    </source>
</evidence>
<keyword evidence="2" id="KW-1185">Reference proteome</keyword>
<reference evidence="2" key="1">
    <citation type="submission" date="2012-01" db="EMBL/GenBank/DDBJ databases">
        <title>Complete sequence of chromosome of Thermobacillus composti KWC4.</title>
        <authorList>
            <person name="Lucas S."/>
            <person name="Han J."/>
            <person name="Lapidus A."/>
            <person name="Cheng J.-F."/>
            <person name="Goodwin L."/>
            <person name="Pitluck S."/>
            <person name="Peters L."/>
            <person name="Ovchinnikova G."/>
            <person name="Teshima H."/>
            <person name="Detter J.C."/>
            <person name="Han C."/>
            <person name="Tapia R."/>
            <person name="Land M."/>
            <person name="Hauser L."/>
            <person name="Kyrpides N."/>
            <person name="Ivanova N."/>
            <person name="Pagani I."/>
            <person name="Anderson I."/>
            <person name="Woyke T."/>
        </authorList>
    </citation>
    <scope>NUCLEOTIDE SEQUENCE [LARGE SCALE GENOMIC DNA]</scope>
    <source>
        <strain evidence="2">DSM 18247 / JCM 13945 / KWC4</strain>
    </source>
</reference>
<dbReference type="eggNOG" id="ENOG5033GKZ">
    <property type="taxonomic scope" value="Bacteria"/>
</dbReference>
<name>L0ECX8_THECK</name>
<dbReference type="RefSeq" id="WP_015254231.1">
    <property type="nucleotide sequence ID" value="NC_019897.1"/>
</dbReference>
<evidence type="ECO:0008006" key="3">
    <source>
        <dbReference type="Google" id="ProtNLM"/>
    </source>
</evidence>
<dbReference type="KEGG" id="tco:Theco_1308"/>
<sequence>MKKQLALLKDGDWSVNLEDACYEEHPEEVLAESMDAIRRTKAGHYVNLVTPGALGDPREWLIPRLSAMVKDADLAVREIRYIDECGCGGHVTRVYR</sequence>
<dbReference type="Pfam" id="PF26005">
    <property type="entry name" value="rSAM_target_put"/>
    <property type="match status" value="1"/>
</dbReference>
<dbReference type="AlphaFoldDB" id="L0ECX8"/>
<dbReference type="InterPro" id="IPR023906">
    <property type="entry name" value="rSAM_target_put"/>
</dbReference>
<protein>
    <recommendedName>
        <fullName evidence="3">CGCGG family rSAM-modified RiPP protein</fullName>
    </recommendedName>
</protein>
<gene>
    <name evidence="1" type="ordered locus">Theco_1308</name>
</gene>
<proteinExistence type="predicted"/>
<dbReference type="HOGENOM" id="CLU_157707_0_0_9"/>